<evidence type="ECO:0000313" key="2">
    <source>
        <dbReference type="Proteomes" id="UP000813463"/>
    </source>
</evidence>
<evidence type="ECO:0000259" key="1">
    <source>
        <dbReference type="Pfam" id="PF13966"/>
    </source>
</evidence>
<gene>
    <name evidence="3" type="primary">LOC110787261</name>
</gene>
<dbReference type="InterPro" id="IPR026960">
    <property type="entry name" value="RVT-Znf"/>
</dbReference>
<proteinExistence type="predicted"/>
<dbReference type="Pfam" id="PF13966">
    <property type="entry name" value="zf-RVT"/>
    <property type="match status" value="1"/>
</dbReference>
<protein>
    <recommendedName>
        <fullName evidence="1">Reverse transcriptase zinc-binding domain-containing protein</fullName>
    </recommendedName>
</protein>
<name>A0ABM3QPT8_SPIOL</name>
<reference evidence="2" key="1">
    <citation type="journal article" date="2021" name="Nat. Commun.">
        <title>Genomic analyses provide insights into spinach domestication and the genetic basis of agronomic traits.</title>
        <authorList>
            <person name="Cai X."/>
            <person name="Sun X."/>
            <person name="Xu C."/>
            <person name="Sun H."/>
            <person name="Wang X."/>
            <person name="Ge C."/>
            <person name="Zhang Z."/>
            <person name="Wang Q."/>
            <person name="Fei Z."/>
            <person name="Jiao C."/>
            <person name="Wang Q."/>
        </authorList>
    </citation>
    <scope>NUCLEOTIDE SEQUENCE [LARGE SCALE GENOMIC DNA]</scope>
    <source>
        <strain evidence="2">cv. Varoflay</strain>
    </source>
</reference>
<keyword evidence="2" id="KW-1185">Reference proteome</keyword>
<feature type="domain" description="Reverse transcriptase zinc-binding" evidence="1">
    <location>
        <begin position="10"/>
        <end position="49"/>
    </location>
</feature>
<reference evidence="3" key="2">
    <citation type="submission" date="2025-08" db="UniProtKB">
        <authorList>
            <consortium name="RefSeq"/>
        </authorList>
    </citation>
    <scope>IDENTIFICATION</scope>
    <source>
        <tissue evidence="3">Leaf</tissue>
    </source>
</reference>
<evidence type="ECO:0000313" key="3">
    <source>
        <dbReference type="RefSeq" id="XP_056685380.1"/>
    </source>
</evidence>
<accession>A0ABM3QPT8</accession>
<sequence length="211" mass="23940">MVSNEDASFFKGNLERRGIDTNPICDYCGSGREDSQHLFRFCNLAKLVWMCCPLQICSNDDETVSLKKWIQSYILLFNSKDGGSEAKSDAFLATLWSLWVARNERVFRNESKHARAVLLTIDRMIRTAKHFKECNLATGTNMMGICKPPGFNLVQLGAIRDHVADFILQIDGSWEKKTRKSGGGWAFKEQSNARYREGGGLLWQCSFSYTS</sequence>
<organism evidence="2 3">
    <name type="scientific">Spinacia oleracea</name>
    <name type="common">Spinach</name>
    <dbReference type="NCBI Taxonomy" id="3562"/>
    <lineage>
        <taxon>Eukaryota</taxon>
        <taxon>Viridiplantae</taxon>
        <taxon>Streptophyta</taxon>
        <taxon>Embryophyta</taxon>
        <taxon>Tracheophyta</taxon>
        <taxon>Spermatophyta</taxon>
        <taxon>Magnoliopsida</taxon>
        <taxon>eudicotyledons</taxon>
        <taxon>Gunneridae</taxon>
        <taxon>Pentapetalae</taxon>
        <taxon>Caryophyllales</taxon>
        <taxon>Chenopodiaceae</taxon>
        <taxon>Chenopodioideae</taxon>
        <taxon>Anserineae</taxon>
        <taxon>Spinacia</taxon>
    </lineage>
</organism>
<dbReference type="RefSeq" id="XP_056685380.1">
    <property type="nucleotide sequence ID" value="XM_056829402.1"/>
</dbReference>
<dbReference type="Proteomes" id="UP000813463">
    <property type="component" value="Chromosome 5"/>
</dbReference>
<dbReference type="GeneID" id="110787261"/>